<proteinExistence type="predicted"/>
<dbReference type="RefSeq" id="WP_023173484.1">
    <property type="nucleotide sequence ID" value="NC_022600.1"/>
</dbReference>
<dbReference type="STRING" id="1183438.GKIL_2102"/>
<organism evidence="1 2">
    <name type="scientific">Gloeobacter kilaueensis (strain ATCC BAA-2537 / CCAP 1431/1 / ULC 316 / JS1)</name>
    <dbReference type="NCBI Taxonomy" id="1183438"/>
    <lineage>
        <taxon>Bacteria</taxon>
        <taxon>Bacillati</taxon>
        <taxon>Cyanobacteriota</taxon>
        <taxon>Cyanophyceae</taxon>
        <taxon>Gloeobacterales</taxon>
        <taxon>Gloeobacteraceae</taxon>
        <taxon>Gloeobacter</taxon>
    </lineage>
</organism>
<dbReference type="KEGG" id="glj:GKIL_2102"/>
<evidence type="ECO:0000313" key="1">
    <source>
        <dbReference type="EMBL" id="AGY58348.1"/>
    </source>
</evidence>
<gene>
    <name evidence="1" type="ORF">GKIL_2102</name>
</gene>
<dbReference type="AlphaFoldDB" id="U5QHL0"/>
<dbReference type="EMBL" id="CP003587">
    <property type="protein sequence ID" value="AGY58348.1"/>
    <property type="molecule type" value="Genomic_DNA"/>
</dbReference>
<sequence>MATAPPTPDPWALYLPGWPLATYRECAVHIAQLAIQAQVVLRSNPHFDSHLDQVECLTFDSPRTAADRRQLAVILEYYLQRYYETPDTRGDTARLVRGDQVYSVKAGARLLPVLDK</sequence>
<accession>U5QHL0</accession>
<dbReference type="OrthoDB" id="514866at2"/>
<name>U5QHL0_GLOK1</name>
<reference evidence="1 2" key="1">
    <citation type="journal article" date="2013" name="PLoS ONE">
        <title>Cultivation and Complete Genome Sequencing of Gloeobacter kilaueensis sp. nov., from a Lava Cave in Kilauea Caldera, Hawai'i.</title>
        <authorList>
            <person name="Saw J.H."/>
            <person name="Schatz M."/>
            <person name="Brown M.V."/>
            <person name="Kunkel D.D."/>
            <person name="Foster J.S."/>
            <person name="Shick H."/>
            <person name="Christensen S."/>
            <person name="Hou S."/>
            <person name="Wan X."/>
            <person name="Donachie S.P."/>
        </authorList>
    </citation>
    <scope>NUCLEOTIDE SEQUENCE [LARGE SCALE GENOMIC DNA]</scope>
    <source>
        <strain evidence="2">JS</strain>
    </source>
</reference>
<dbReference type="HOGENOM" id="CLU_2093370_0_0_3"/>
<protein>
    <submittedName>
        <fullName evidence="1">Uncharacterized protein</fullName>
    </submittedName>
</protein>
<dbReference type="Proteomes" id="UP000017396">
    <property type="component" value="Chromosome"/>
</dbReference>
<keyword evidence="2" id="KW-1185">Reference proteome</keyword>
<evidence type="ECO:0000313" key="2">
    <source>
        <dbReference type="Proteomes" id="UP000017396"/>
    </source>
</evidence>